<accession>A0A8S5UUP7</accession>
<proteinExistence type="predicted"/>
<dbReference type="EMBL" id="BK016143">
    <property type="protein sequence ID" value="DAF98156.1"/>
    <property type="molecule type" value="Genomic_DNA"/>
</dbReference>
<reference evidence="1" key="1">
    <citation type="journal article" date="2021" name="Proc. Natl. Acad. Sci. U.S.A.">
        <title>A Catalog of Tens of Thousands of Viruses from Human Metagenomes Reveals Hidden Associations with Chronic Diseases.</title>
        <authorList>
            <person name="Tisza M.J."/>
            <person name="Buck C.B."/>
        </authorList>
    </citation>
    <scope>NUCLEOTIDE SEQUENCE</scope>
    <source>
        <strain evidence="1">CtP6q2</strain>
    </source>
</reference>
<organism evidence="1">
    <name type="scientific">Myoviridae sp. ctP6q2</name>
    <dbReference type="NCBI Taxonomy" id="2825096"/>
    <lineage>
        <taxon>Viruses</taxon>
        <taxon>Duplodnaviria</taxon>
        <taxon>Heunggongvirae</taxon>
        <taxon>Uroviricota</taxon>
        <taxon>Caudoviricetes</taxon>
    </lineage>
</organism>
<name>A0A8S5UUP7_9CAUD</name>
<evidence type="ECO:0000313" key="1">
    <source>
        <dbReference type="EMBL" id="DAF98156.1"/>
    </source>
</evidence>
<sequence>MIHGTERDLIVLLILMKLIKLDIYFSNMSNQWIINQIHQVIMDIWILFLLKMATSGRLIQICRADFLFDHLITGFGLIGNKYKQHSIKNKSYFNEIKRMGAGPHPSAPHVTKEL</sequence>
<protein>
    <submittedName>
        <fullName evidence="1">Uncharacterized protein</fullName>
    </submittedName>
</protein>